<evidence type="ECO:0000256" key="1">
    <source>
        <dbReference type="ARBA" id="ARBA00004141"/>
    </source>
</evidence>
<dbReference type="PANTHER" id="PTHR34975:SF2">
    <property type="entry name" value="SPORE GERMINATION PROTEIN A2"/>
    <property type="match status" value="1"/>
</dbReference>
<dbReference type="EMBL" id="JBHSED010000004">
    <property type="protein sequence ID" value="MFC4302607.1"/>
    <property type="molecule type" value="Genomic_DNA"/>
</dbReference>
<proteinExistence type="inferred from homology"/>
<feature type="transmembrane region" description="Helical" evidence="8">
    <location>
        <begin position="145"/>
        <end position="167"/>
    </location>
</feature>
<evidence type="ECO:0000256" key="8">
    <source>
        <dbReference type="SAM" id="Phobius"/>
    </source>
</evidence>
<feature type="transmembrane region" description="Helical" evidence="8">
    <location>
        <begin position="187"/>
        <end position="208"/>
    </location>
</feature>
<evidence type="ECO:0000256" key="4">
    <source>
        <dbReference type="ARBA" id="ARBA00022544"/>
    </source>
</evidence>
<dbReference type="Pfam" id="PF03845">
    <property type="entry name" value="Spore_permease"/>
    <property type="match status" value="1"/>
</dbReference>
<dbReference type="RefSeq" id="WP_204604382.1">
    <property type="nucleotide sequence ID" value="NZ_JBHSED010000004.1"/>
</dbReference>
<dbReference type="Proteomes" id="UP001595755">
    <property type="component" value="Unassembled WGS sequence"/>
</dbReference>
<feature type="transmembrane region" description="Helical" evidence="8">
    <location>
        <begin position="12"/>
        <end position="29"/>
    </location>
</feature>
<keyword evidence="10" id="KW-1185">Reference proteome</keyword>
<feature type="transmembrane region" description="Helical" evidence="8">
    <location>
        <begin position="82"/>
        <end position="105"/>
    </location>
</feature>
<evidence type="ECO:0000313" key="9">
    <source>
        <dbReference type="EMBL" id="MFC4302607.1"/>
    </source>
</evidence>
<sequence length="373" mass="41381">MKAHNTVDGIQIAGLMIAYTTGSSIVFIPNPISEAAGNVSWLSTLLSFSFGLIVLFCTLYLYRVHQGQDLITYSRMLLGRFVSCLVAITVAGLLLFALPAVVAGIGDFLSNVMMTETPVYVFNSLSFFTIALTARAGLKDMARAFVLLVFIMLVIALLILLLALPLYKPAFFLPFLPDGIRPVLHGTFLSSGFPFGEIFLFAMIYPFFRPDKRSFSTKPMYIAYCISGTLLFLCVLCTSLTFGPATGYYKYSLYSLASEIHVAELLQRIEAIVGIALIIGSYMKASIFLFMLNQVVIKLLKIKDEAALIYPITLVSLFLSLTLFKDPSDFNDQIYVLWPFAIIFVGCSLIVLLAIISWFRIRLRTPAQGRDKA</sequence>
<comment type="caution">
    <text evidence="9">The sequence shown here is derived from an EMBL/GenBank/DDBJ whole genome shotgun (WGS) entry which is preliminary data.</text>
</comment>
<evidence type="ECO:0000256" key="6">
    <source>
        <dbReference type="ARBA" id="ARBA00022989"/>
    </source>
</evidence>
<gene>
    <name evidence="9" type="ORF">ACFO1S_04025</name>
</gene>
<keyword evidence="5 8" id="KW-0812">Transmembrane</keyword>
<feature type="transmembrane region" description="Helical" evidence="8">
    <location>
        <begin position="117"/>
        <end position="138"/>
    </location>
</feature>
<evidence type="ECO:0000256" key="3">
    <source>
        <dbReference type="ARBA" id="ARBA00022448"/>
    </source>
</evidence>
<evidence type="ECO:0000256" key="2">
    <source>
        <dbReference type="ARBA" id="ARBA00007998"/>
    </source>
</evidence>
<keyword evidence="4" id="KW-0309">Germination</keyword>
<evidence type="ECO:0000256" key="7">
    <source>
        <dbReference type="ARBA" id="ARBA00023136"/>
    </source>
</evidence>
<dbReference type="InterPro" id="IPR004761">
    <property type="entry name" value="Spore_GerAB"/>
</dbReference>
<comment type="similarity">
    <text evidence="2">Belongs to the amino acid-polyamine-organocation (APC) superfamily. Spore germination protein (SGP) (TC 2.A.3.9) family.</text>
</comment>
<feature type="transmembrane region" description="Helical" evidence="8">
    <location>
        <begin position="220"/>
        <end position="242"/>
    </location>
</feature>
<keyword evidence="3" id="KW-0813">Transport</keyword>
<evidence type="ECO:0000256" key="5">
    <source>
        <dbReference type="ARBA" id="ARBA00022692"/>
    </source>
</evidence>
<feature type="transmembrane region" description="Helical" evidence="8">
    <location>
        <begin position="41"/>
        <end position="62"/>
    </location>
</feature>
<feature type="transmembrane region" description="Helical" evidence="8">
    <location>
        <begin position="271"/>
        <end position="295"/>
    </location>
</feature>
<keyword evidence="7 8" id="KW-0472">Membrane</keyword>
<evidence type="ECO:0000313" key="10">
    <source>
        <dbReference type="Proteomes" id="UP001595755"/>
    </source>
</evidence>
<name>A0ABV8S6V6_9BACL</name>
<protein>
    <submittedName>
        <fullName evidence="9">GerAB/ArcD/ProY family transporter</fullName>
    </submittedName>
</protein>
<reference evidence="10" key="1">
    <citation type="journal article" date="2019" name="Int. J. Syst. Evol. Microbiol.">
        <title>The Global Catalogue of Microorganisms (GCM) 10K type strain sequencing project: providing services to taxonomists for standard genome sequencing and annotation.</title>
        <authorList>
            <consortium name="The Broad Institute Genomics Platform"/>
            <consortium name="The Broad Institute Genome Sequencing Center for Infectious Disease"/>
            <person name="Wu L."/>
            <person name="Ma J."/>
        </authorList>
    </citation>
    <scope>NUCLEOTIDE SEQUENCE [LARGE SCALE GENOMIC DNA]</scope>
    <source>
        <strain evidence="10">CGMCC 4.1641</strain>
    </source>
</reference>
<accession>A0ABV8S6V6</accession>
<dbReference type="PANTHER" id="PTHR34975">
    <property type="entry name" value="SPORE GERMINATION PROTEIN A2"/>
    <property type="match status" value="1"/>
</dbReference>
<feature type="transmembrane region" description="Helical" evidence="8">
    <location>
        <begin position="307"/>
        <end position="324"/>
    </location>
</feature>
<keyword evidence="6 8" id="KW-1133">Transmembrane helix</keyword>
<feature type="transmembrane region" description="Helical" evidence="8">
    <location>
        <begin position="336"/>
        <end position="359"/>
    </location>
</feature>
<comment type="subcellular location">
    <subcellularLocation>
        <location evidence="1">Membrane</location>
        <topology evidence="1">Multi-pass membrane protein</topology>
    </subcellularLocation>
</comment>
<organism evidence="9 10">
    <name type="scientific">Cohnella boryungensis</name>
    <dbReference type="NCBI Taxonomy" id="768479"/>
    <lineage>
        <taxon>Bacteria</taxon>
        <taxon>Bacillati</taxon>
        <taxon>Bacillota</taxon>
        <taxon>Bacilli</taxon>
        <taxon>Bacillales</taxon>
        <taxon>Paenibacillaceae</taxon>
        <taxon>Cohnella</taxon>
    </lineage>
</organism>